<feature type="compositionally biased region" description="Pro residues" evidence="1">
    <location>
        <begin position="269"/>
        <end position="279"/>
    </location>
</feature>
<sequence>MSGDDSYEKFAQDVQLHAIPEEGFANRRLDRDSVLRQAQAMGIRFEALPQMPWFAGLFGFSDAWNKEQITARCLGYTYLANRMLDQTEIDAAAYHVANRNRTMAYSDPLTAGIAIYYERRGRASFKFPFYTPKAATFNPERFPIGPSAWRTGPAARAAWHGTRAAAYATVIYIGVHTVMRVWGDFTMFTSMAQDKRLAKWREAVKHNPNLPQNQHQPAGRPQPTRRSRSQPQPYQQQQDQQEQQQYGQQYEQQEEQSSPPQRTRTWRPQPTPAPSPPSPSEVVAPQDDDSFLFDDASPVAPAVARQTGESSTSGSVWDRIRQGSRAGANAGSTTQGDKTTTTAPRGWAARRQQAAQEAQQTDDYVYSREAQDKATAKDQAQREFDAMLERERRGSN</sequence>
<comment type="caution">
    <text evidence="2">The sequence shown here is derived from an EMBL/GenBank/DDBJ whole genome shotgun (WGS) entry which is preliminary data.</text>
</comment>
<protein>
    <submittedName>
        <fullName evidence="2">Uncharacterized protein</fullName>
    </submittedName>
</protein>
<name>A0AA39X8A9_9PEZI</name>
<dbReference type="EMBL" id="JAULSR010000002">
    <property type="protein sequence ID" value="KAK0628961.1"/>
    <property type="molecule type" value="Genomic_DNA"/>
</dbReference>
<feature type="compositionally biased region" description="Low complexity" evidence="1">
    <location>
        <begin position="229"/>
        <end position="268"/>
    </location>
</feature>
<gene>
    <name evidence="2" type="ORF">B0T17DRAFT_524227</name>
</gene>
<feature type="compositionally biased region" description="Low complexity" evidence="1">
    <location>
        <begin position="349"/>
        <end position="359"/>
    </location>
</feature>
<feature type="compositionally biased region" description="Basic and acidic residues" evidence="1">
    <location>
        <begin position="365"/>
        <end position="383"/>
    </location>
</feature>
<evidence type="ECO:0000313" key="3">
    <source>
        <dbReference type="Proteomes" id="UP001174934"/>
    </source>
</evidence>
<accession>A0AA39X8A9</accession>
<proteinExistence type="predicted"/>
<reference evidence="2" key="1">
    <citation type="submission" date="2023-06" db="EMBL/GenBank/DDBJ databases">
        <title>Genome-scale phylogeny and comparative genomics of the fungal order Sordariales.</title>
        <authorList>
            <consortium name="Lawrence Berkeley National Laboratory"/>
            <person name="Hensen N."/>
            <person name="Bonometti L."/>
            <person name="Westerberg I."/>
            <person name="Brannstrom I.O."/>
            <person name="Guillou S."/>
            <person name="Cros-Aarteil S."/>
            <person name="Calhoun S."/>
            <person name="Haridas S."/>
            <person name="Kuo A."/>
            <person name="Mondo S."/>
            <person name="Pangilinan J."/>
            <person name="Riley R."/>
            <person name="LaButti K."/>
            <person name="Andreopoulos B."/>
            <person name="Lipzen A."/>
            <person name="Chen C."/>
            <person name="Yanf M."/>
            <person name="Daum C."/>
            <person name="Ng V."/>
            <person name="Clum A."/>
            <person name="Steindorff A."/>
            <person name="Ohm R."/>
            <person name="Martin F."/>
            <person name="Silar P."/>
            <person name="Natvig D."/>
            <person name="Lalanne C."/>
            <person name="Gautier V."/>
            <person name="Ament-velasquez S.L."/>
            <person name="Kruys A."/>
            <person name="Hutchinson M.I."/>
            <person name="Powell A.J."/>
            <person name="Barry K."/>
            <person name="Miller A.N."/>
            <person name="Grigoriev I.V."/>
            <person name="Debuchy R."/>
            <person name="Gladieux P."/>
            <person name="Thoren M.H."/>
            <person name="Johannesson H."/>
        </authorList>
    </citation>
    <scope>NUCLEOTIDE SEQUENCE</scope>
    <source>
        <strain evidence="2">SMH3391-2</strain>
    </source>
</reference>
<dbReference type="Proteomes" id="UP001174934">
    <property type="component" value="Unassembled WGS sequence"/>
</dbReference>
<keyword evidence="3" id="KW-1185">Reference proteome</keyword>
<dbReference type="AlphaFoldDB" id="A0AA39X8A9"/>
<feature type="region of interest" description="Disordered" evidence="1">
    <location>
        <begin position="206"/>
        <end position="383"/>
    </location>
</feature>
<evidence type="ECO:0000313" key="2">
    <source>
        <dbReference type="EMBL" id="KAK0628961.1"/>
    </source>
</evidence>
<feature type="compositionally biased region" description="Low complexity" evidence="1">
    <location>
        <begin position="333"/>
        <end position="342"/>
    </location>
</feature>
<evidence type="ECO:0000256" key="1">
    <source>
        <dbReference type="SAM" id="MobiDB-lite"/>
    </source>
</evidence>
<organism evidence="2 3">
    <name type="scientific">Bombardia bombarda</name>
    <dbReference type="NCBI Taxonomy" id="252184"/>
    <lineage>
        <taxon>Eukaryota</taxon>
        <taxon>Fungi</taxon>
        <taxon>Dikarya</taxon>
        <taxon>Ascomycota</taxon>
        <taxon>Pezizomycotina</taxon>
        <taxon>Sordariomycetes</taxon>
        <taxon>Sordariomycetidae</taxon>
        <taxon>Sordariales</taxon>
        <taxon>Lasiosphaeriaceae</taxon>
        <taxon>Bombardia</taxon>
    </lineage>
</organism>